<dbReference type="GO" id="GO:0005829">
    <property type="term" value="C:cytosol"/>
    <property type="evidence" value="ECO:0007669"/>
    <property type="project" value="TreeGrafter"/>
</dbReference>
<dbReference type="PANTHER" id="PTHR10539">
    <property type="entry name" value="26S PROTEASOME NON-ATPASE REGULATORY SUBUNIT 13"/>
    <property type="match status" value="1"/>
</dbReference>
<dbReference type="GO" id="GO:0008541">
    <property type="term" value="C:proteasome regulatory particle, lid subcomplex"/>
    <property type="evidence" value="ECO:0007669"/>
    <property type="project" value="TreeGrafter"/>
</dbReference>
<dbReference type="GO" id="GO:0006511">
    <property type="term" value="P:ubiquitin-dependent protein catabolic process"/>
    <property type="evidence" value="ECO:0007669"/>
    <property type="project" value="TreeGrafter"/>
</dbReference>
<name>A0AAD5UL23_9FUNG</name>
<dbReference type="Proteomes" id="UP001210925">
    <property type="component" value="Unassembled WGS sequence"/>
</dbReference>
<dbReference type="EMBL" id="JADGKB010000030">
    <property type="protein sequence ID" value="KAJ3258174.1"/>
    <property type="molecule type" value="Genomic_DNA"/>
</dbReference>
<dbReference type="InterPro" id="IPR000717">
    <property type="entry name" value="PCI_dom"/>
</dbReference>
<organism evidence="4 5">
    <name type="scientific">Boothiomyces macroporosus</name>
    <dbReference type="NCBI Taxonomy" id="261099"/>
    <lineage>
        <taxon>Eukaryota</taxon>
        <taxon>Fungi</taxon>
        <taxon>Fungi incertae sedis</taxon>
        <taxon>Chytridiomycota</taxon>
        <taxon>Chytridiomycota incertae sedis</taxon>
        <taxon>Chytridiomycetes</taxon>
        <taxon>Rhizophydiales</taxon>
        <taxon>Terramycetaceae</taxon>
        <taxon>Boothiomyces</taxon>
    </lineage>
</organism>
<keyword evidence="2 4" id="KW-0647">Proteasome</keyword>
<keyword evidence="5" id="KW-1185">Reference proteome</keyword>
<dbReference type="InterPro" id="IPR035298">
    <property type="entry name" value="PSMD13"/>
</dbReference>
<proteinExistence type="inferred from homology"/>
<dbReference type="PROSITE" id="PS50250">
    <property type="entry name" value="PCI"/>
    <property type="match status" value="1"/>
</dbReference>
<dbReference type="Pfam" id="PF22037">
    <property type="entry name" value="PSD13_N"/>
    <property type="match status" value="1"/>
</dbReference>
<evidence type="ECO:0000313" key="5">
    <source>
        <dbReference type="Proteomes" id="UP001210925"/>
    </source>
</evidence>
<accession>A0AAD5UL23</accession>
<dbReference type="InterPro" id="IPR054179">
    <property type="entry name" value="PSD13_N"/>
</dbReference>
<dbReference type="GO" id="GO:0005634">
    <property type="term" value="C:nucleus"/>
    <property type="evidence" value="ECO:0007669"/>
    <property type="project" value="TreeGrafter"/>
</dbReference>
<feature type="domain" description="PCI" evidence="3">
    <location>
        <begin position="176"/>
        <end position="346"/>
    </location>
</feature>
<evidence type="ECO:0000256" key="2">
    <source>
        <dbReference type="ARBA" id="ARBA00022942"/>
    </source>
</evidence>
<protein>
    <submittedName>
        <fullName evidence="4">26S proteasome regulatory subunit</fullName>
    </submittedName>
</protein>
<dbReference type="PANTHER" id="PTHR10539:SF0">
    <property type="entry name" value="26S PROTEASOME NON-ATPASE REGULATORY SUBUNIT 13"/>
    <property type="match status" value="1"/>
</dbReference>
<evidence type="ECO:0000259" key="3">
    <source>
        <dbReference type="PROSITE" id="PS50250"/>
    </source>
</evidence>
<comment type="caution">
    <text evidence="4">The sequence shown here is derived from an EMBL/GenBank/DDBJ whole genome shotgun (WGS) entry which is preliminary data.</text>
</comment>
<gene>
    <name evidence="4" type="primary">RPN9</name>
    <name evidence="4" type="ORF">HK103_003992</name>
</gene>
<dbReference type="SMART" id="SM00088">
    <property type="entry name" value="PINT"/>
    <property type="match status" value="1"/>
</dbReference>
<dbReference type="AlphaFoldDB" id="A0AAD5UL23"/>
<evidence type="ECO:0000313" key="4">
    <source>
        <dbReference type="EMBL" id="KAJ3258174.1"/>
    </source>
</evidence>
<sequence length="387" mass="43982">MQVDLDIASYLSQQKTKYPEFKDIFAQFETLYDQKLWHQLTVALEKLLANPKSHSLLIPLYNNFVKDWESKMNQISLVKFVSLTSVQLGDHKKALEFLTPFATKLKGDDSAKDAYVLISTEIARNKLLSGDLEGCKTNIEECEKILDSLPGTDPVINAGFYRVSSDYFKATMGYPQYYHNALLFLSSVSLDDLTVQEKQERAFELCMSALLGEGLYNFGELLMHPILNTLQGSSYAWLRELLFFYNSGNMEGFEKTSKSGEFLRQPLLVSALPFLRQKLCLMTLVESVFKRSKEERGRLSFADISKETRVAFDEVEHLVMKALSLGLIKGSIDEVDSIVSVTWVQPRVLDKNQIGHIGKRIEEWSLKVSQQVIGLESQESFTSVFAQ</sequence>
<comment type="similarity">
    <text evidence="1">Belongs to the proteasome subunit S11 family.</text>
</comment>
<dbReference type="GO" id="GO:0005198">
    <property type="term" value="F:structural molecule activity"/>
    <property type="evidence" value="ECO:0007669"/>
    <property type="project" value="TreeGrafter"/>
</dbReference>
<dbReference type="InterPro" id="IPR036390">
    <property type="entry name" value="WH_DNA-bd_sf"/>
</dbReference>
<dbReference type="Pfam" id="PF01399">
    <property type="entry name" value="PCI"/>
    <property type="match status" value="1"/>
</dbReference>
<evidence type="ECO:0000256" key="1">
    <source>
        <dbReference type="ARBA" id="ARBA00006207"/>
    </source>
</evidence>
<dbReference type="SUPFAM" id="SSF46785">
    <property type="entry name" value="Winged helix' DNA-binding domain"/>
    <property type="match status" value="1"/>
</dbReference>
<reference evidence="4" key="1">
    <citation type="submission" date="2020-05" db="EMBL/GenBank/DDBJ databases">
        <title>Phylogenomic resolution of chytrid fungi.</title>
        <authorList>
            <person name="Stajich J.E."/>
            <person name="Amses K."/>
            <person name="Simmons R."/>
            <person name="Seto K."/>
            <person name="Myers J."/>
            <person name="Bonds A."/>
            <person name="Quandt C.A."/>
            <person name="Barry K."/>
            <person name="Liu P."/>
            <person name="Grigoriev I."/>
            <person name="Longcore J.E."/>
            <person name="James T.Y."/>
        </authorList>
    </citation>
    <scope>NUCLEOTIDE SEQUENCE</scope>
    <source>
        <strain evidence="4">PLAUS21</strain>
    </source>
</reference>